<name>A0A1S8BF47_9PEZI</name>
<organism evidence="5 6">
    <name type="scientific">Diplodia seriata</name>
    <dbReference type="NCBI Taxonomy" id="420778"/>
    <lineage>
        <taxon>Eukaryota</taxon>
        <taxon>Fungi</taxon>
        <taxon>Dikarya</taxon>
        <taxon>Ascomycota</taxon>
        <taxon>Pezizomycotina</taxon>
        <taxon>Dothideomycetes</taxon>
        <taxon>Dothideomycetes incertae sedis</taxon>
        <taxon>Botryosphaeriales</taxon>
        <taxon>Botryosphaeriaceae</taxon>
        <taxon>Diplodia</taxon>
    </lineage>
</organism>
<dbReference type="Gene3D" id="1.10.1200.10">
    <property type="entry name" value="ACP-like"/>
    <property type="match status" value="1"/>
</dbReference>
<dbReference type="InterPro" id="IPR051414">
    <property type="entry name" value="Adenylate-forming_Reductase"/>
</dbReference>
<dbReference type="SUPFAM" id="SSF56801">
    <property type="entry name" value="Acetyl-CoA synthetase-like"/>
    <property type="match status" value="1"/>
</dbReference>
<dbReference type="InterPro" id="IPR036736">
    <property type="entry name" value="ACP-like_sf"/>
</dbReference>
<feature type="region of interest" description="Disordered" evidence="3">
    <location>
        <begin position="1"/>
        <end position="51"/>
    </location>
</feature>
<dbReference type="GO" id="GO:0031177">
    <property type="term" value="F:phosphopantetheine binding"/>
    <property type="evidence" value="ECO:0007669"/>
    <property type="project" value="InterPro"/>
</dbReference>
<comment type="caution">
    <text evidence="5">The sequence shown here is derived from an EMBL/GenBank/DDBJ whole genome shotgun (WGS) entry which is preliminary data.</text>
</comment>
<dbReference type="SMART" id="SM00823">
    <property type="entry name" value="PKS_PP"/>
    <property type="match status" value="1"/>
</dbReference>
<evidence type="ECO:0000313" key="5">
    <source>
        <dbReference type="EMBL" id="OMP86099.1"/>
    </source>
</evidence>
<dbReference type="Pfam" id="PF00550">
    <property type="entry name" value="PP-binding"/>
    <property type="match status" value="1"/>
</dbReference>
<feature type="domain" description="Carrier" evidence="4">
    <location>
        <begin position="567"/>
        <end position="648"/>
    </location>
</feature>
<dbReference type="PROSITE" id="PS00012">
    <property type="entry name" value="PHOSPHOPANTETHEINE"/>
    <property type="match status" value="1"/>
</dbReference>
<evidence type="ECO:0000256" key="1">
    <source>
        <dbReference type="ARBA" id="ARBA00022450"/>
    </source>
</evidence>
<dbReference type="STRING" id="420778.A0A1S8BF47"/>
<dbReference type="InterPro" id="IPR042099">
    <property type="entry name" value="ANL_N_sf"/>
</dbReference>
<dbReference type="AlphaFoldDB" id="A0A1S8BF47"/>
<dbReference type="Gene3D" id="3.40.50.12780">
    <property type="entry name" value="N-terminal domain of ligase-like"/>
    <property type="match status" value="1"/>
</dbReference>
<accession>A0A1S8BF47</accession>
<dbReference type="OrthoDB" id="429813at2759"/>
<dbReference type="InterPro" id="IPR020806">
    <property type="entry name" value="PKS_PP-bd"/>
</dbReference>
<sequence length="1101" mass="120172">MLSVIPPSAAEAPHVASKHSYEAHVDAVDTDSEPESAPAEPRTVDELMRSRSRTDPDLPLISYPSSGIEYVDYTPRQLDIFAYRVAQVYKQLIPQRTSSHEKPAVVGLLGPSNLEYLITMLALTKLGHTVMFQSTRISQEAHASLLNATGSRHMVIDASFADVAAALKRDNTPDLSVIPIAGPEVYSQPITEADHRLDTRMDRQLDVATEQGHVAWIIHSSGSTGLPKPIYQTQRAALKNYATNMNMRGFITLPLFHAHGIGSLFRAVDSRKQIHLYNAALPLAKQYLTDVIRQHDFDIFYGVPYVLNLLAEDDEGLELLARFKIVMFGGSSCPDSLGDKLTARGVYLVSHYGSTETGQLMTSFRPRDDKGWDYLRPSDAVKPFLRFEERAGGLFECVCLPGWPSKVATNRPDGAYATKDCFTPHPTIPDAWKYYCRLDDTLTLNNGEKANPLQLEGAARECTLVEEAVMFGAGKARLGLALVLSEEGAAVDREQVIDAVFETVEPAHATLPAYAKIDRDMVLVLPHRTQYRVTDKGTVIRQAFYKQFAADIDAMYEEKADADALALDEPQLRDFIRAEVAAVLGLPDGARLSDEQDFFGLGMDSLQTTRLRSAFVKRLDLGGKQLGLNCVFDHPSVSALARHLYALRTGEDASQVSKEEEMQALIEKYSTFREHIPQTREVEGEYVVSDFCLHPLFIVTGVTGSLGAHVAAQLSLLPHVQRIYCLVRPSSSTTTDPLARVTHSLRTRHLWTSLPPASRAKLHALPADLSSPTLGLAPSTLSTLRTQLSAIIHCAWSVNFNLSLRTFAADGCIAGVAHLLDLCLSVRAPAPAAFAFCSSVSTVFNTPPSSSSSDGGGGIVARVAESLPPSLSCAQHMGYAQSKLVGEHVVARAAQARPALLARVLRVGQIVGDKRRGVWNANEAVPLMLRTAVALGALPRLREKVRWLPVDVVARACVEVGVPGGAGGQGGGGGEGGGVPPAGVYNVVNPRAMHWTRELLPVLREVGLAFEEVEVGEWLGRLRASDRDPVRNPPVKLLAFWEGKYGGGGGEGEREEKGEVEWETERVRTWSRAIATVEKPGRELLEKIVGYFLNEAWKTSA</sequence>
<feature type="compositionally biased region" description="Basic and acidic residues" evidence="3">
    <location>
        <begin position="42"/>
        <end position="51"/>
    </location>
</feature>
<reference evidence="5 6" key="1">
    <citation type="submission" date="2017-01" db="EMBL/GenBank/DDBJ databases">
        <title>Draft genome sequence of Diplodia seriata F98.1, a fungal species involved in grapevine trunk diseases.</title>
        <authorList>
            <person name="Robert-Siegwald G."/>
            <person name="Vallet J."/>
            <person name="Abou-Mansour E."/>
            <person name="Xu J."/>
            <person name="Rey P."/>
            <person name="Bertsch C."/>
            <person name="Rego C."/>
            <person name="Larignon P."/>
            <person name="Fontaine F."/>
            <person name="Lebrun M.-H."/>
        </authorList>
    </citation>
    <scope>NUCLEOTIDE SEQUENCE [LARGE SCALE GENOMIC DNA]</scope>
    <source>
        <strain evidence="5 6">F98.1</strain>
    </source>
</reference>
<dbReference type="SUPFAM" id="SSF51735">
    <property type="entry name" value="NAD(P)-binding Rossmann-fold domains"/>
    <property type="match status" value="1"/>
</dbReference>
<dbReference type="SUPFAM" id="SSF47336">
    <property type="entry name" value="ACP-like"/>
    <property type="match status" value="1"/>
</dbReference>
<keyword evidence="2" id="KW-0597">Phosphoprotein</keyword>
<evidence type="ECO:0000256" key="3">
    <source>
        <dbReference type="SAM" id="MobiDB-lite"/>
    </source>
</evidence>
<dbReference type="InterPro" id="IPR013120">
    <property type="entry name" value="FAR_NAD-bd"/>
</dbReference>
<dbReference type="PROSITE" id="PS50075">
    <property type="entry name" value="CARRIER"/>
    <property type="match status" value="1"/>
</dbReference>
<evidence type="ECO:0000259" key="4">
    <source>
        <dbReference type="PROSITE" id="PS50075"/>
    </source>
</evidence>
<dbReference type="Proteomes" id="UP000190776">
    <property type="component" value="Unassembled WGS sequence"/>
</dbReference>
<dbReference type="InterPro" id="IPR020845">
    <property type="entry name" value="AMP-binding_CS"/>
</dbReference>
<evidence type="ECO:0000313" key="6">
    <source>
        <dbReference type="Proteomes" id="UP000190776"/>
    </source>
</evidence>
<dbReference type="InterPro" id="IPR009081">
    <property type="entry name" value="PP-bd_ACP"/>
</dbReference>
<proteinExistence type="predicted"/>
<dbReference type="Pfam" id="PF07993">
    <property type="entry name" value="NAD_binding_4"/>
    <property type="match status" value="1"/>
</dbReference>
<dbReference type="PROSITE" id="PS00455">
    <property type="entry name" value="AMP_BINDING"/>
    <property type="match status" value="1"/>
</dbReference>
<dbReference type="PANTHER" id="PTHR43439:SF2">
    <property type="entry name" value="ENZYME, PUTATIVE (JCVI)-RELATED"/>
    <property type="match status" value="1"/>
</dbReference>
<dbReference type="Pfam" id="PF23562">
    <property type="entry name" value="AMP-binding_C_3"/>
    <property type="match status" value="1"/>
</dbReference>
<dbReference type="InterPro" id="IPR036291">
    <property type="entry name" value="NAD(P)-bd_dom_sf"/>
</dbReference>
<dbReference type="EMBL" id="MSZU01000081">
    <property type="protein sequence ID" value="OMP86099.1"/>
    <property type="molecule type" value="Genomic_DNA"/>
</dbReference>
<dbReference type="PANTHER" id="PTHR43439">
    <property type="entry name" value="PHENYLACETATE-COENZYME A LIGASE"/>
    <property type="match status" value="1"/>
</dbReference>
<dbReference type="InterPro" id="IPR006162">
    <property type="entry name" value="Ppantetheine_attach_site"/>
</dbReference>
<protein>
    <submittedName>
        <fullName evidence="5">L-aminoadipate-semialdehyde dehydrogenase large subunit</fullName>
    </submittedName>
</protein>
<dbReference type="InterPro" id="IPR000873">
    <property type="entry name" value="AMP-dep_synth/lig_dom"/>
</dbReference>
<evidence type="ECO:0000256" key="2">
    <source>
        <dbReference type="ARBA" id="ARBA00022553"/>
    </source>
</evidence>
<gene>
    <name evidence="5" type="ORF">BK809_0002311</name>
</gene>
<dbReference type="Pfam" id="PF00501">
    <property type="entry name" value="AMP-binding"/>
    <property type="match status" value="1"/>
</dbReference>
<dbReference type="Gene3D" id="3.40.50.720">
    <property type="entry name" value="NAD(P)-binding Rossmann-like Domain"/>
    <property type="match status" value="1"/>
</dbReference>
<keyword evidence="1" id="KW-0596">Phosphopantetheine</keyword>